<proteinExistence type="predicted"/>
<keyword evidence="3" id="KW-1185">Reference proteome</keyword>
<feature type="compositionally biased region" description="Basic and acidic residues" evidence="1">
    <location>
        <begin position="242"/>
        <end position="251"/>
    </location>
</feature>
<dbReference type="EMBL" id="OW152836">
    <property type="protein sequence ID" value="CAH2057100.1"/>
    <property type="molecule type" value="Genomic_DNA"/>
</dbReference>
<evidence type="ECO:0000256" key="1">
    <source>
        <dbReference type="SAM" id="MobiDB-lite"/>
    </source>
</evidence>
<sequence>MKKLRNRKLKSKQLDLSPKTKRLNEAFDNLKNGTQGDEKVVLADRTNANDIAIYNFTSDSEDEDFKKGTVKRRTASIKTDTPREGKKKTQAKRKRANRSKARVKIEKPIDALVDERLRKTTVDILNTSVEPRDCPEDKAIENIAPMITIEHEMEPIEETIPMESIDSKTANRKVKKTEKTISLKTKGLAKATLALNETADRTESPLPGLLVEATAPHDSIANDSVTANMMRKFQEIYERRSDFNGTERDSTRNLLQIDSLDSPRAPNPAEDRDISKDYLNTSKPSTSKTSPVHNQKRKLKSVEDSENLRTARTRSSSALKEKNKVDSAKYRNEGGSRNQTVTNKRSSAELEVIDISGVYSEKSFDTVGHSPITAHGDFALCENDVPPSRDSLNRNLEPRNLEVDDLDQSAKDYFTDLMKEIAEGTFDLRAKTKFSDINSDSDENEINNGTKAKSRVQSKPIPSKLSDVNSTFEDASNKRAVTKIKSPLVSVTRLSSDDINKWLPSRPNSELDASSAIMVPKDRATVDSERLSDENQASSKSKDKRGEEIRRKSVISPIRLFDDIKPFTSQNSDWSNTIDFGKHAGNRFYTKKACPGTRKSNADSSDVKSSFKSIVETTRASRSDVKVTSTPTSGSKKRRVAADAQERRLDSDPSISSVNEWFDRIAPVTSQVEAVNVGFKDNVSSIMEKLDTTLVEIHHNTSNRLAGMFTEAKARLGQLRRERRLLYRRTASELLSGVLRLVDEHFTELDRRSQEMDEQFMNELKESARKLVRDDCTKKKAMVRLLREDVQAVMDLISKGEKAKMQ</sequence>
<feature type="compositionally biased region" description="Basic and acidic residues" evidence="1">
    <location>
        <begin position="540"/>
        <end position="550"/>
    </location>
</feature>
<feature type="compositionally biased region" description="Polar residues" evidence="1">
    <location>
        <begin position="598"/>
        <end position="611"/>
    </location>
</feature>
<feature type="region of interest" description="Disordered" evidence="1">
    <location>
        <begin position="592"/>
        <end position="611"/>
    </location>
</feature>
<accession>A0ABN8IHE4</accession>
<feature type="region of interest" description="Disordered" evidence="1">
    <location>
        <begin position="523"/>
        <end position="550"/>
    </location>
</feature>
<organism evidence="2 3">
    <name type="scientific">Iphiclides podalirius</name>
    <name type="common">scarce swallowtail</name>
    <dbReference type="NCBI Taxonomy" id="110791"/>
    <lineage>
        <taxon>Eukaryota</taxon>
        <taxon>Metazoa</taxon>
        <taxon>Ecdysozoa</taxon>
        <taxon>Arthropoda</taxon>
        <taxon>Hexapoda</taxon>
        <taxon>Insecta</taxon>
        <taxon>Pterygota</taxon>
        <taxon>Neoptera</taxon>
        <taxon>Endopterygota</taxon>
        <taxon>Lepidoptera</taxon>
        <taxon>Glossata</taxon>
        <taxon>Ditrysia</taxon>
        <taxon>Papilionoidea</taxon>
        <taxon>Papilionidae</taxon>
        <taxon>Papilioninae</taxon>
        <taxon>Iphiclides</taxon>
    </lineage>
</organism>
<feature type="compositionally biased region" description="Basic residues" evidence="1">
    <location>
        <begin position="85"/>
        <end position="98"/>
    </location>
</feature>
<feature type="compositionally biased region" description="Basic and acidic residues" evidence="1">
    <location>
        <begin position="319"/>
        <end position="334"/>
    </location>
</feature>
<feature type="compositionally biased region" description="Basic residues" evidence="1">
    <location>
        <begin position="1"/>
        <end position="11"/>
    </location>
</feature>
<feature type="region of interest" description="Disordered" evidence="1">
    <location>
        <begin position="1"/>
        <end position="20"/>
    </location>
</feature>
<dbReference type="Proteomes" id="UP000837857">
    <property type="component" value="Chromosome 24"/>
</dbReference>
<feature type="region of interest" description="Disordered" evidence="1">
    <location>
        <begin position="620"/>
        <end position="651"/>
    </location>
</feature>
<evidence type="ECO:0000313" key="2">
    <source>
        <dbReference type="EMBL" id="CAH2057100.1"/>
    </source>
</evidence>
<feature type="compositionally biased region" description="Basic and acidic residues" evidence="1">
    <location>
        <begin position="640"/>
        <end position="651"/>
    </location>
</feature>
<gene>
    <name evidence="2" type="ORF">IPOD504_LOCUS10003</name>
</gene>
<feature type="compositionally biased region" description="Low complexity" evidence="1">
    <location>
        <begin position="281"/>
        <end position="291"/>
    </location>
</feature>
<reference evidence="2" key="1">
    <citation type="submission" date="2022-03" db="EMBL/GenBank/DDBJ databases">
        <authorList>
            <person name="Martin H S."/>
        </authorList>
    </citation>
    <scope>NUCLEOTIDE SEQUENCE</scope>
</reference>
<name>A0ABN8IHE4_9NEOP</name>
<protein>
    <submittedName>
        <fullName evidence="2">Uncharacterized protein</fullName>
    </submittedName>
</protein>
<feature type="compositionally biased region" description="Basic and acidic residues" evidence="1">
    <location>
        <begin position="300"/>
        <end position="309"/>
    </location>
</feature>
<feature type="region of interest" description="Disordered" evidence="1">
    <location>
        <begin position="242"/>
        <end position="345"/>
    </location>
</feature>
<feature type="non-terminal residue" evidence="2">
    <location>
        <position position="806"/>
    </location>
</feature>
<feature type="region of interest" description="Disordered" evidence="1">
    <location>
        <begin position="61"/>
        <end position="98"/>
    </location>
</feature>
<feature type="compositionally biased region" description="Polar residues" evidence="1">
    <location>
        <begin position="335"/>
        <end position="345"/>
    </location>
</feature>
<evidence type="ECO:0000313" key="3">
    <source>
        <dbReference type="Proteomes" id="UP000837857"/>
    </source>
</evidence>
<feature type="compositionally biased region" description="Basic and acidic residues" evidence="1">
    <location>
        <begin position="523"/>
        <end position="533"/>
    </location>
</feature>
<feature type="region of interest" description="Disordered" evidence="1">
    <location>
        <begin position="437"/>
        <end position="470"/>
    </location>
</feature>
<feature type="compositionally biased region" description="Polar residues" evidence="1">
    <location>
        <begin position="446"/>
        <end position="457"/>
    </location>
</feature>